<evidence type="ECO:0008006" key="3">
    <source>
        <dbReference type="Google" id="ProtNLM"/>
    </source>
</evidence>
<comment type="caution">
    <text evidence="1">The sequence shown here is derived from an EMBL/GenBank/DDBJ whole genome shotgun (WGS) entry which is preliminary data.</text>
</comment>
<keyword evidence="2" id="KW-1185">Reference proteome</keyword>
<dbReference type="Gene3D" id="2.60.120.10">
    <property type="entry name" value="Jelly Rolls"/>
    <property type="match status" value="1"/>
</dbReference>
<dbReference type="InterPro" id="IPR014710">
    <property type="entry name" value="RmlC-like_jellyroll"/>
</dbReference>
<organism evidence="1 2">
    <name type="scientific">Parenemella sanctibonifatiensis</name>
    <dbReference type="NCBI Taxonomy" id="2016505"/>
    <lineage>
        <taxon>Bacteria</taxon>
        <taxon>Bacillati</taxon>
        <taxon>Actinomycetota</taxon>
        <taxon>Actinomycetes</taxon>
        <taxon>Propionibacteriales</taxon>
        <taxon>Propionibacteriaceae</taxon>
        <taxon>Parenemella</taxon>
    </lineage>
</organism>
<dbReference type="OrthoDB" id="5190473at2"/>
<dbReference type="Proteomes" id="UP000216300">
    <property type="component" value="Unassembled WGS sequence"/>
</dbReference>
<dbReference type="SUPFAM" id="SSF51182">
    <property type="entry name" value="RmlC-like cupins"/>
    <property type="match status" value="1"/>
</dbReference>
<dbReference type="EMBL" id="NMVJ01000001">
    <property type="protein sequence ID" value="OYN92385.1"/>
    <property type="molecule type" value="Genomic_DNA"/>
</dbReference>
<sequence length="113" mass="12168">MTHDVTRLTEVGTALLERASQASSRRATTAFRAADGGQLTQVVVALLAGAELADHDNPGEAFLQVVTGRTELVADQDRWEVAAGEQVAVPQRRHRLTALEDSVALLTLIKLPR</sequence>
<evidence type="ECO:0000313" key="1">
    <source>
        <dbReference type="EMBL" id="OYN92385.1"/>
    </source>
</evidence>
<gene>
    <name evidence="1" type="ORF">CGZ91_02475</name>
</gene>
<accession>A0A255ES29</accession>
<dbReference type="RefSeq" id="WP_094452362.1">
    <property type="nucleotide sequence ID" value="NZ_NMVJ01000001.1"/>
</dbReference>
<evidence type="ECO:0000313" key="2">
    <source>
        <dbReference type="Proteomes" id="UP000216300"/>
    </source>
</evidence>
<dbReference type="PANTHER" id="PTHR37694:SF1">
    <property type="entry name" value="SLR8022 PROTEIN"/>
    <property type="match status" value="1"/>
</dbReference>
<proteinExistence type="predicted"/>
<dbReference type="AlphaFoldDB" id="A0A255ES29"/>
<reference evidence="1 2" key="1">
    <citation type="submission" date="2017-07" db="EMBL/GenBank/DDBJ databases">
        <title>Draft whole genome sequences of clinical Proprionibacteriaceae strains.</title>
        <authorList>
            <person name="Bernier A.-M."/>
            <person name="Bernard K."/>
            <person name="Domingo M.-C."/>
        </authorList>
    </citation>
    <scope>NUCLEOTIDE SEQUENCE [LARGE SCALE GENOMIC DNA]</scope>
    <source>
        <strain evidence="1 2">NML 150081</strain>
    </source>
</reference>
<name>A0A255ES29_9ACTN</name>
<dbReference type="PANTHER" id="PTHR37694">
    <property type="entry name" value="SLR8022 PROTEIN"/>
    <property type="match status" value="1"/>
</dbReference>
<dbReference type="InterPro" id="IPR011051">
    <property type="entry name" value="RmlC_Cupin_sf"/>
</dbReference>
<protein>
    <recommendedName>
        <fullName evidence="3">Cupin domain-containing protein</fullName>
    </recommendedName>
</protein>